<evidence type="ECO:0000256" key="8">
    <source>
        <dbReference type="SAM" id="Phobius"/>
    </source>
</evidence>
<feature type="transmembrane region" description="Helical" evidence="8">
    <location>
        <begin position="317"/>
        <end position="338"/>
    </location>
</feature>
<dbReference type="InterPro" id="IPR003362">
    <property type="entry name" value="Bact_transf"/>
</dbReference>
<dbReference type="NCBIfam" id="TIGR03025">
    <property type="entry name" value="EPS_sugtrans"/>
    <property type="match status" value="1"/>
</dbReference>
<evidence type="ECO:0000256" key="5">
    <source>
        <dbReference type="ARBA" id="ARBA00022989"/>
    </source>
</evidence>
<comment type="caution">
    <text evidence="10">The sequence shown here is derived from an EMBL/GenBank/DDBJ whole genome shotgun (WGS) entry which is preliminary data.</text>
</comment>
<name>A0A7M2YVX2_9ACTN</name>
<keyword evidence="6 8" id="KW-0472">Membrane</keyword>
<feature type="transmembrane region" description="Helical" evidence="8">
    <location>
        <begin position="46"/>
        <end position="70"/>
    </location>
</feature>
<keyword evidence="4 8" id="KW-0812">Transmembrane</keyword>
<dbReference type="PANTHER" id="PTHR30576:SF10">
    <property type="entry name" value="SLL5057 PROTEIN"/>
    <property type="match status" value="1"/>
</dbReference>
<evidence type="ECO:0000313" key="11">
    <source>
        <dbReference type="Proteomes" id="UP000254134"/>
    </source>
</evidence>
<evidence type="ECO:0000256" key="2">
    <source>
        <dbReference type="ARBA" id="ARBA00006464"/>
    </source>
</evidence>
<sequence>MPTKAAPPAPTERPEPAPESPAAADARSSRIYILSRGPLLTLVRRLFSVVSLAALDVVGLALGIYIALVLRSFLYGKPVFWALLWREGPAQWLKFLAPVCLLVFFQAGLYASRERRPGSGRVVSSLVLVALIVLAFGLGTSYDFTTTGLIPTAVVTCAIMIGLLRAAYESLSLELMKLSGIRRRVVLAGAGESLRRLQRELGASRGGIAYDLVGAVSAAAETGLPQLGTSLDDIPAVLERERPDELILTESDFDERTVLDVVERAHRAGVRVRLAPNTTELLVQKGEYVPGTGVPLFELRPPILTGWDWALKRAFDLIAGATVAVVGLPLWLLIAAAIKLDSHGPVLYVDRRVGVGEREFGMLKFRTMVEDAAARQSELEQLNEASGALFKIRDDPRVTRVGRVLRRLSLDELPQLVNVLRGQMSLVGPRPLPLRDYERLQDWHRARYRVLPGMTGLWQISGRSGLSFDDLVRLDFTYLENWSVWLDISIIVKTIPAVLSRRGAY</sequence>
<evidence type="ECO:0000259" key="9">
    <source>
        <dbReference type="Pfam" id="PF02397"/>
    </source>
</evidence>
<dbReference type="PANTHER" id="PTHR30576">
    <property type="entry name" value="COLANIC BIOSYNTHESIS UDP-GLUCOSE LIPID CARRIER TRANSFERASE"/>
    <property type="match status" value="1"/>
</dbReference>
<reference evidence="10 11" key="1">
    <citation type="submission" date="2018-07" db="EMBL/GenBank/DDBJ databases">
        <title>High-quality-draft genome sequence of Gaiella occulta.</title>
        <authorList>
            <person name="Severino R."/>
            <person name="Froufe H.J.C."/>
            <person name="Rainey F.A."/>
            <person name="Barroso C."/>
            <person name="Albuquerque L."/>
            <person name="Lobo-Da-Cunha A."/>
            <person name="Da Costa M.S."/>
            <person name="Egas C."/>
        </authorList>
    </citation>
    <scope>NUCLEOTIDE SEQUENCE [LARGE SCALE GENOMIC DNA]</scope>
    <source>
        <strain evidence="10 11">F2-233</strain>
    </source>
</reference>
<evidence type="ECO:0000256" key="1">
    <source>
        <dbReference type="ARBA" id="ARBA00004141"/>
    </source>
</evidence>
<dbReference type="Proteomes" id="UP000254134">
    <property type="component" value="Unassembled WGS sequence"/>
</dbReference>
<dbReference type="Gene3D" id="3.40.50.720">
    <property type="entry name" value="NAD(P)-binding Rossmann-like Domain"/>
    <property type="match status" value="1"/>
</dbReference>
<proteinExistence type="inferred from homology"/>
<comment type="subcellular location">
    <subcellularLocation>
        <location evidence="1">Membrane</location>
        <topology evidence="1">Multi-pass membrane protein</topology>
    </subcellularLocation>
</comment>
<keyword evidence="3 10" id="KW-0808">Transferase</keyword>
<feature type="domain" description="Bacterial sugar transferase" evidence="9">
    <location>
        <begin position="312"/>
        <end position="499"/>
    </location>
</feature>
<dbReference type="GO" id="GO:0016020">
    <property type="term" value="C:membrane"/>
    <property type="evidence" value="ECO:0007669"/>
    <property type="project" value="UniProtKB-SubCell"/>
</dbReference>
<evidence type="ECO:0000256" key="6">
    <source>
        <dbReference type="ARBA" id="ARBA00023136"/>
    </source>
</evidence>
<accession>A0A7M2YVX2</accession>
<dbReference type="EMBL" id="QQZY01000004">
    <property type="protein sequence ID" value="RDI74291.1"/>
    <property type="molecule type" value="Genomic_DNA"/>
</dbReference>
<dbReference type="AlphaFoldDB" id="A0A7M2YVX2"/>
<evidence type="ECO:0000256" key="3">
    <source>
        <dbReference type="ARBA" id="ARBA00022679"/>
    </source>
</evidence>
<reference evidence="11" key="2">
    <citation type="journal article" date="2019" name="MicrobiologyOpen">
        <title>High-quality draft genome sequence of Gaiella occulta isolated from a 150 meter deep mineral water borehole and comparison with the genome sequences of other deep-branching lineages of the phylum Actinobacteria.</title>
        <authorList>
            <person name="Severino R."/>
            <person name="Froufe H.J.C."/>
            <person name="Barroso C."/>
            <person name="Albuquerque L."/>
            <person name="Lobo-da-Cunha A."/>
            <person name="da Costa M.S."/>
            <person name="Egas C."/>
        </authorList>
    </citation>
    <scope>NUCLEOTIDE SEQUENCE [LARGE SCALE GENOMIC DNA]</scope>
    <source>
        <strain evidence="11">F2-233</strain>
    </source>
</reference>
<dbReference type="Pfam" id="PF02397">
    <property type="entry name" value="Bac_transf"/>
    <property type="match status" value="1"/>
</dbReference>
<organism evidence="10 11">
    <name type="scientific">Gaiella occulta</name>
    <dbReference type="NCBI Taxonomy" id="1002870"/>
    <lineage>
        <taxon>Bacteria</taxon>
        <taxon>Bacillati</taxon>
        <taxon>Actinomycetota</taxon>
        <taxon>Thermoleophilia</taxon>
        <taxon>Gaiellales</taxon>
        <taxon>Gaiellaceae</taxon>
        <taxon>Gaiella</taxon>
    </lineage>
</organism>
<feature type="transmembrane region" description="Helical" evidence="8">
    <location>
        <begin position="90"/>
        <end position="110"/>
    </location>
</feature>
<evidence type="ECO:0000256" key="4">
    <source>
        <dbReference type="ARBA" id="ARBA00022692"/>
    </source>
</evidence>
<dbReference type="RefSeq" id="WP_114796301.1">
    <property type="nucleotide sequence ID" value="NZ_QQZY01000004.1"/>
</dbReference>
<feature type="transmembrane region" description="Helical" evidence="8">
    <location>
        <begin position="122"/>
        <end position="142"/>
    </location>
</feature>
<feature type="transmembrane region" description="Helical" evidence="8">
    <location>
        <begin position="148"/>
        <end position="168"/>
    </location>
</feature>
<comment type="similarity">
    <text evidence="2">Belongs to the bacterial sugar transferase family.</text>
</comment>
<keyword evidence="11" id="KW-1185">Reference proteome</keyword>
<keyword evidence="5 8" id="KW-1133">Transmembrane helix</keyword>
<dbReference type="OrthoDB" id="9808602at2"/>
<protein>
    <submittedName>
        <fullName evidence="10">Exopolysaccharide biosynthesis polyprenyl glycosylphosphotransferase</fullName>
    </submittedName>
</protein>
<gene>
    <name evidence="10" type="ORF">Gocc_1867</name>
</gene>
<evidence type="ECO:0000313" key="10">
    <source>
        <dbReference type="EMBL" id="RDI74291.1"/>
    </source>
</evidence>
<dbReference type="InterPro" id="IPR017475">
    <property type="entry name" value="EPS_sugar_tfrase"/>
</dbReference>
<feature type="region of interest" description="Disordered" evidence="7">
    <location>
        <begin position="1"/>
        <end position="23"/>
    </location>
</feature>
<evidence type="ECO:0000256" key="7">
    <source>
        <dbReference type="SAM" id="MobiDB-lite"/>
    </source>
</evidence>
<feature type="compositionally biased region" description="Pro residues" evidence="7">
    <location>
        <begin position="1"/>
        <end position="11"/>
    </location>
</feature>
<dbReference type="GO" id="GO:0016780">
    <property type="term" value="F:phosphotransferase activity, for other substituted phosphate groups"/>
    <property type="evidence" value="ECO:0007669"/>
    <property type="project" value="TreeGrafter"/>
</dbReference>